<name>M0DQ79_9EURY</name>
<evidence type="ECO:0000313" key="1">
    <source>
        <dbReference type="EMBL" id="ELZ36309.1"/>
    </source>
</evidence>
<dbReference type="Proteomes" id="UP000011514">
    <property type="component" value="Unassembled WGS sequence"/>
</dbReference>
<sequence>MASTQPVHGSSAQTTEFDIDLVGERIRGRSPNHARAVVSVDANGTLRVEIEAANQYDWQLDVRIVAGSIEIVRTFCEGDTVHDADVPAWVERVAGVVGERLDGDR</sequence>
<dbReference type="PATRIC" id="fig|1227484.4.peg.3141"/>
<dbReference type="RefSeq" id="WP_004050687.1">
    <property type="nucleotide sequence ID" value="NZ_AOJE01000070.1"/>
</dbReference>
<dbReference type="EMBL" id="AOJE01000070">
    <property type="protein sequence ID" value="ELZ36309.1"/>
    <property type="molecule type" value="Genomic_DNA"/>
</dbReference>
<dbReference type="AlphaFoldDB" id="M0DQ79"/>
<comment type="caution">
    <text evidence="1">The sequence shown here is derived from an EMBL/GenBank/DDBJ whole genome shotgun (WGS) entry which is preliminary data.</text>
</comment>
<accession>M0DQ79</accession>
<evidence type="ECO:0000313" key="2">
    <source>
        <dbReference type="Proteomes" id="UP000011514"/>
    </source>
</evidence>
<dbReference type="STRING" id="1227484.C471_15937"/>
<reference evidence="1 2" key="1">
    <citation type="journal article" date="2014" name="PLoS Genet.">
        <title>Phylogenetically driven sequencing of extremely halophilic archaea reveals strategies for static and dynamic osmo-response.</title>
        <authorList>
            <person name="Becker E.A."/>
            <person name="Seitzer P.M."/>
            <person name="Tritt A."/>
            <person name="Larsen D."/>
            <person name="Krusor M."/>
            <person name="Yao A.I."/>
            <person name="Wu D."/>
            <person name="Madern D."/>
            <person name="Eisen J.A."/>
            <person name="Darling A.E."/>
            <person name="Facciotti M.T."/>
        </authorList>
    </citation>
    <scope>NUCLEOTIDE SEQUENCE [LARGE SCALE GENOMIC DNA]</scope>
    <source>
        <strain evidence="1 2">DSM 1137</strain>
    </source>
</reference>
<gene>
    <name evidence="1" type="ORF">C471_15937</name>
</gene>
<organism evidence="1 2">
    <name type="scientific">Halorubrum saccharovorum DSM 1137</name>
    <dbReference type="NCBI Taxonomy" id="1227484"/>
    <lineage>
        <taxon>Archaea</taxon>
        <taxon>Methanobacteriati</taxon>
        <taxon>Methanobacteriota</taxon>
        <taxon>Stenosarchaea group</taxon>
        <taxon>Halobacteria</taxon>
        <taxon>Halobacteriales</taxon>
        <taxon>Haloferacaceae</taxon>
        <taxon>Halorubrum</taxon>
    </lineage>
</organism>
<dbReference type="OrthoDB" id="324441at2157"/>
<proteinExistence type="predicted"/>
<keyword evidence="2" id="KW-1185">Reference proteome</keyword>
<protein>
    <submittedName>
        <fullName evidence="1">Uncharacterized protein</fullName>
    </submittedName>
</protein>